<feature type="region of interest" description="Disordered" evidence="1">
    <location>
        <begin position="1"/>
        <end position="22"/>
    </location>
</feature>
<comment type="caution">
    <text evidence="2">The sequence shown here is derived from an EMBL/GenBank/DDBJ whole genome shotgun (WGS) entry which is preliminary data.</text>
</comment>
<name>A0A448XPB5_9PLAT</name>
<dbReference type="EMBL" id="CAAALY010269486">
    <property type="protein sequence ID" value="VEL41474.1"/>
    <property type="molecule type" value="Genomic_DNA"/>
</dbReference>
<dbReference type="Proteomes" id="UP000784294">
    <property type="component" value="Unassembled WGS sequence"/>
</dbReference>
<organism evidence="2 3">
    <name type="scientific">Protopolystoma xenopodis</name>
    <dbReference type="NCBI Taxonomy" id="117903"/>
    <lineage>
        <taxon>Eukaryota</taxon>
        <taxon>Metazoa</taxon>
        <taxon>Spiralia</taxon>
        <taxon>Lophotrochozoa</taxon>
        <taxon>Platyhelminthes</taxon>
        <taxon>Monogenea</taxon>
        <taxon>Polyopisthocotylea</taxon>
        <taxon>Polystomatidea</taxon>
        <taxon>Polystomatidae</taxon>
        <taxon>Protopolystoma</taxon>
    </lineage>
</organism>
<feature type="compositionally biased region" description="Polar residues" evidence="1">
    <location>
        <begin position="34"/>
        <end position="69"/>
    </location>
</feature>
<feature type="region of interest" description="Disordered" evidence="1">
    <location>
        <begin position="34"/>
        <end position="77"/>
    </location>
</feature>
<reference evidence="2" key="1">
    <citation type="submission" date="2018-11" db="EMBL/GenBank/DDBJ databases">
        <authorList>
            <consortium name="Pathogen Informatics"/>
        </authorList>
    </citation>
    <scope>NUCLEOTIDE SEQUENCE</scope>
</reference>
<keyword evidence="3" id="KW-1185">Reference proteome</keyword>
<accession>A0A448XPB5</accession>
<protein>
    <submittedName>
        <fullName evidence="2">Uncharacterized protein</fullName>
    </submittedName>
</protein>
<gene>
    <name evidence="2" type="ORF">PXEA_LOCUS34914</name>
</gene>
<evidence type="ECO:0000313" key="3">
    <source>
        <dbReference type="Proteomes" id="UP000784294"/>
    </source>
</evidence>
<proteinExistence type="predicted"/>
<dbReference type="AlphaFoldDB" id="A0A448XPB5"/>
<sequence>MESCSDDAYHGGTGESLAHFQRGRRTLSRGLIRTIQQSSLRDNHPSVSSETTSRIPSNQISLRNGNSPPSRYDHEAVGPEFCSTLNRSSDYREGCRLEENYDGQSKLLVVEKNCSPILKRFEGPLTHKT</sequence>
<evidence type="ECO:0000256" key="1">
    <source>
        <dbReference type="SAM" id="MobiDB-lite"/>
    </source>
</evidence>
<evidence type="ECO:0000313" key="2">
    <source>
        <dbReference type="EMBL" id="VEL41474.1"/>
    </source>
</evidence>